<dbReference type="EMBL" id="JBAMMX010000021">
    <property type="protein sequence ID" value="KAK6919657.1"/>
    <property type="molecule type" value="Genomic_DNA"/>
</dbReference>
<accession>A0AAN8UZ85</accession>
<dbReference type="AlphaFoldDB" id="A0AAN8UZ85"/>
<feature type="transmembrane region" description="Helical" evidence="1">
    <location>
        <begin position="6"/>
        <end position="28"/>
    </location>
</feature>
<dbReference type="Proteomes" id="UP001370490">
    <property type="component" value="Unassembled WGS sequence"/>
</dbReference>
<keyword evidence="1" id="KW-0812">Transmembrane</keyword>
<keyword evidence="1" id="KW-1133">Transmembrane helix</keyword>
<evidence type="ECO:0000313" key="3">
    <source>
        <dbReference type="Proteomes" id="UP001370490"/>
    </source>
</evidence>
<keyword evidence="1" id="KW-0472">Membrane</keyword>
<gene>
    <name evidence="2" type="ORF">RJ641_015561</name>
</gene>
<protein>
    <submittedName>
        <fullName evidence="2">Uncharacterized protein</fullName>
    </submittedName>
</protein>
<evidence type="ECO:0000313" key="2">
    <source>
        <dbReference type="EMBL" id="KAK6919657.1"/>
    </source>
</evidence>
<organism evidence="2 3">
    <name type="scientific">Dillenia turbinata</name>
    <dbReference type="NCBI Taxonomy" id="194707"/>
    <lineage>
        <taxon>Eukaryota</taxon>
        <taxon>Viridiplantae</taxon>
        <taxon>Streptophyta</taxon>
        <taxon>Embryophyta</taxon>
        <taxon>Tracheophyta</taxon>
        <taxon>Spermatophyta</taxon>
        <taxon>Magnoliopsida</taxon>
        <taxon>eudicotyledons</taxon>
        <taxon>Gunneridae</taxon>
        <taxon>Pentapetalae</taxon>
        <taxon>Dilleniales</taxon>
        <taxon>Dilleniaceae</taxon>
        <taxon>Dillenia</taxon>
    </lineage>
</organism>
<reference evidence="2 3" key="1">
    <citation type="submission" date="2023-12" db="EMBL/GenBank/DDBJ databases">
        <title>A high-quality genome assembly for Dillenia turbinata (Dilleniales).</title>
        <authorList>
            <person name="Chanderbali A."/>
        </authorList>
    </citation>
    <scope>NUCLEOTIDE SEQUENCE [LARGE SCALE GENOMIC DNA]</scope>
    <source>
        <strain evidence="2">LSX21</strain>
        <tissue evidence="2">Leaf</tissue>
    </source>
</reference>
<sequence>MIYFSLRMLNFIVASNVAGAYGVLGYGWKQMRKLEASLSDNWSQSGVKPTCHSLLPDTMQCVKDPPRS</sequence>
<evidence type="ECO:0000256" key="1">
    <source>
        <dbReference type="SAM" id="Phobius"/>
    </source>
</evidence>
<comment type="caution">
    <text evidence="2">The sequence shown here is derived from an EMBL/GenBank/DDBJ whole genome shotgun (WGS) entry which is preliminary data.</text>
</comment>
<proteinExistence type="predicted"/>
<name>A0AAN8UZ85_9MAGN</name>
<keyword evidence="3" id="KW-1185">Reference proteome</keyword>